<evidence type="ECO:0000313" key="3">
    <source>
        <dbReference type="Proteomes" id="UP000801492"/>
    </source>
</evidence>
<dbReference type="AlphaFoldDB" id="A0A8K0G3V0"/>
<accession>A0A8K0G3V0</accession>
<gene>
    <name evidence="2" type="ORF">ILUMI_18746</name>
</gene>
<evidence type="ECO:0000313" key="2">
    <source>
        <dbReference type="EMBL" id="KAF2887427.1"/>
    </source>
</evidence>
<feature type="domain" description="SNF2 N-terminal" evidence="1">
    <location>
        <begin position="2"/>
        <end position="76"/>
    </location>
</feature>
<feature type="non-terminal residue" evidence="2">
    <location>
        <position position="115"/>
    </location>
</feature>
<dbReference type="EMBL" id="VTPC01083545">
    <property type="protein sequence ID" value="KAF2887427.1"/>
    <property type="molecule type" value="Genomic_DNA"/>
</dbReference>
<dbReference type="Proteomes" id="UP000801492">
    <property type="component" value="Unassembled WGS sequence"/>
</dbReference>
<dbReference type="GO" id="GO:0005524">
    <property type="term" value="F:ATP binding"/>
    <property type="evidence" value="ECO:0007669"/>
    <property type="project" value="InterPro"/>
</dbReference>
<name>A0A8K0G3V0_IGNLU</name>
<dbReference type="InterPro" id="IPR000330">
    <property type="entry name" value="SNF2_N"/>
</dbReference>
<dbReference type="Pfam" id="PF00176">
    <property type="entry name" value="SNF2-rel_dom"/>
    <property type="match status" value="1"/>
</dbReference>
<reference evidence="2" key="1">
    <citation type="submission" date="2019-08" db="EMBL/GenBank/DDBJ databases">
        <title>The genome of the North American firefly Photinus pyralis.</title>
        <authorList>
            <consortium name="Photinus pyralis genome working group"/>
            <person name="Fallon T.R."/>
            <person name="Sander Lower S.E."/>
            <person name="Weng J.-K."/>
        </authorList>
    </citation>
    <scope>NUCLEOTIDE SEQUENCE</scope>
    <source>
        <strain evidence="2">TRF0915ILg1</strain>
        <tissue evidence="2">Whole body</tissue>
    </source>
</reference>
<dbReference type="OrthoDB" id="423559at2759"/>
<proteinExistence type="predicted"/>
<sequence length="115" mass="13509">VWKRWIANKSTGGRDRLNTVLSSLILRRTKQQLEEKKSLTCLPKKTWKLIDITLDKEEVKIYQKILIFSRTLFAQFLHQRAEKNSNDASQPPPLNMICRMQILYTVVAKSMETFV</sequence>
<organism evidence="2 3">
    <name type="scientific">Ignelater luminosus</name>
    <name type="common">Cucubano</name>
    <name type="synonym">Pyrophorus luminosus</name>
    <dbReference type="NCBI Taxonomy" id="2038154"/>
    <lineage>
        <taxon>Eukaryota</taxon>
        <taxon>Metazoa</taxon>
        <taxon>Ecdysozoa</taxon>
        <taxon>Arthropoda</taxon>
        <taxon>Hexapoda</taxon>
        <taxon>Insecta</taxon>
        <taxon>Pterygota</taxon>
        <taxon>Neoptera</taxon>
        <taxon>Endopterygota</taxon>
        <taxon>Coleoptera</taxon>
        <taxon>Polyphaga</taxon>
        <taxon>Elateriformia</taxon>
        <taxon>Elateroidea</taxon>
        <taxon>Elateridae</taxon>
        <taxon>Agrypninae</taxon>
        <taxon>Pyrophorini</taxon>
        <taxon>Ignelater</taxon>
    </lineage>
</organism>
<comment type="caution">
    <text evidence="2">The sequence shown here is derived from an EMBL/GenBank/DDBJ whole genome shotgun (WGS) entry which is preliminary data.</text>
</comment>
<keyword evidence="3" id="KW-1185">Reference proteome</keyword>
<protein>
    <recommendedName>
        <fullName evidence="1">SNF2 N-terminal domain-containing protein</fullName>
    </recommendedName>
</protein>
<evidence type="ECO:0000259" key="1">
    <source>
        <dbReference type="Pfam" id="PF00176"/>
    </source>
</evidence>